<gene>
    <name evidence="1" type="ORF">PRZ48_014375</name>
</gene>
<reference evidence="1 2" key="1">
    <citation type="journal article" date="2023" name="G3 (Bethesda)">
        <title>A chromosome-level genome assembly of Zasmidium syzygii isolated from banana leaves.</title>
        <authorList>
            <person name="van Westerhoven A.C."/>
            <person name="Mehrabi R."/>
            <person name="Talebi R."/>
            <person name="Steentjes M.B.F."/>
            <person name="Corcolon B."/>
            <person name="Chong P.A."/>
            <person name="Kema G.H.J."/>
            <person name="Seidl M.F."/>
        </authorList>
    </citation>
    <scope>NUCLEOTIDE SEQUENCE [LARGE SCALE GENOMIC DNA]</scope>
    <source>
        <strain evidence="1 2">P124</strain>
    </source>
</reference>
<protein>
    <submittedName>
        <fullName evidence="1">Uncharacterized protein</fullName>
    </submittedName>
</protein>
<dbReference type="EMBL" id="JAXOVC010000014">
    <property type="protein sequence ID" value="KAK4494077.1"/>
    <property type="molecule type" value="Genomic_DNA"/>
</dbReference>
<keyword evidence="2" id="KW-1185">Reference proteome</keyword>
<name>A0ABR0DY47_ZASCE</name>
<comment type="caution">
    <text evidence="1">The sequence shown here is derived from an EMBL/GenBank/DDBJ whole genome shotgun (WGS) entry which is preliminary data.</text>
</comment>
<organism evidence="1 2">
    <name type="scientific">Zasmidium cellare</name>
    <name type="common">Wine cellar mold</name>
    <name type="synonym">Racodium cellare</name>
    <dbReference type="NCBI Taxonomy" id="395010"/>
    <lineage>
        <taxon>Eukaryota</taxon>
        <taxon>Fungi</taxon>
        <taxon>Dikarya</taxon>
        <taxon>Ascomycota</taxon>
        <taxon>Pezizomycotina</taxon>
        <taxon>Dothideomycetes</taxon>
        <taxon>Dothideomycetidae</taxon>
        <taxon>Mycosphaerellales</taxon>
        <taxon>Mycosphaerellaceae</taxon>
        <taxon>Zasmidium</taxon>
    </lineage>
</organism>
<evidence type="ECO:0000313" key="1">
    <source>
        <dbReference type="EMBL" id="KAK4494077.1"/>
    </source>
</evidence>
<sequence>MATTLLLFQATRQNEVDEARSHMAALERMASNATLYQLGPAGLPHDLDTTILAASWRRADNVVSLFPELNLEVLSSAPLRDIFQLFFVMHALTKDMDRHEKVYGLNYDLKYRIMSIMAAVAEQTPLDLPYLLLVSLHCWIFMFGQNQMHERNDDGIHSMLDGARELLRQKAQMAVWHSSSCAKSIVWILTSIAAYSLYTLRQPAEINDDVYRKLRYSLCESGIQDETQLHDFMAMCSGEDLWPNDAISVVWRQL</sequence>
<accession>A0ABR0DY47</accession>
<dbReference type="Proteomes" id="UP001305779">
    <property type="component" value="Unassembled WGS sequence"/>
</dbReference>
<proteinExistence type="predicted"/>
<evidence type="ECO:0000313" key="2">
    <source>
        <dbReference type="Proteomes" id="UP001305779"/>
    </source>
</evidence>